<keyword evidence="5" id="KW-1185">Reference proteome</keyword>
<evidence type="ECO:0000259" key="3">
    <source>
        <dbReference type="Pfam" id="PF03816"/>
    </source>
</evidence>
<proteinExistence type="inferred from homology"/>
<evidence type="ECO:0000256" key="1">
    <source>
        <dbReference type="ARBA" id="ARBA00006068"/>
    </source>
</evidence>
<keyword evidence="2" id="KW-0812">Transmembrane</keyword>
<dbReference type="PANTHER" id="PTHR33392">
    <property type="entry name" value="POLYISOPRENYL-TEICHOIC ACID--PEPTIDOGLYCAN TEICHOIC ACID TRANSFERASE TAGU"/>
    <property type="match status" value="1"/>
</dbReference>
<protein>
    <submittedName>
        <fullName evidence="4">Transcriptional attenuator, LytR family</fullName>
    </submittedName>
</protein>
<dbReference type="Pfam" id="PF03816">
    <property type="entry name" value="LytR_cpsA_psr"/>
    <property type="match status" value="1"/>
</dbReference>
<dbReference type="RefSeq" id="WP_091212325.1">
    <property type="nucleotide sequence ID" value="NZ_FNHE01000001.1"/>
</dbReference>
<keyword evidence="2" id="KW-1133">Transmembrane helix</keyword>
<dbReference type="InterPro" id="IPR004474">
    <property type="entry name" value="LytR_CpsA_psr"/>
</dbReference>
<keyword evidence="2" id="KW-0472">Membrane</keyword>
<evidence type="ECO:0000313" key="4">
    <source>
        <dbReference type="EMBL" id="SDL49227.1"/>
    </source>
</evidence>
<feature type="transmembrane region" description="Helical" evidence="2">
    <location>
        <begin position="25"/>
        <end position="49"/>
    </location>
</feature>
<dbReference type="OrthoDB" id="4865223at2"/>
<feature type="domain" description="Cell envelope-related transcriptional attenuator" evidence="3">
    <location>
        <begin position="100"/>
        <end position="215"/>
    </location>
</feature>
<name>A0A1G9KI74_9ACTN</name>
<dbReference type="NCBIfam" id="TIGR00350">
    <property type="entry name" value="lytR_cpsA_psr"/>
    <property type="match status" value="1"/>
</dbReference>
<evidence type="ECO:0000256" key="2">
    <source>
        <dbReference type="SAM" id="Phobius"/>
    </source>
</evidence>
<reference evidence="5" key="1">
    <citation type="submission" date="2016-10" db="EMBL/GenBank/DDBJ databases">
        <authorList>
            <person name="Varghese N."/>
            <person name="Submissions S."/>
        </authorList>
    </citation>
    <scope>NUCLEOTIDE SEQUENCE [LARGE SCALE GENOMIC DNA]</scope>
    <source>
        <strain evidence="5">DSM 45419</strain>
    </source>
</reference>
<sequence>MTAPHDPDAGQGSPGRRRPFPARRWWTRAVLAVLVLLLVAAGVDVALLAGRVDEVEVDLAADDSEGRTWVLVGLDSREQLPAGADPADFGSAADVPGARADVVVVVHQTDAGTTVLSVPRDLVVLSGRTGERLALTWLDGPEATVDVLCGLGIPTDHLVTVDLAGFAAVVDAAGGVDVDVPEPVRDEPAGLLLTRAGRQHVDGATALALVRSRHPEHLVVGAWVPAPVDPDGRADTAGVVLAALTDRVHAAWSRPARLQALAWAVSDAVAVDPGTSPTDLLALARADLGPVTVLPAGEPFGGTLARPPTADTTAAVAAAGMSCGG</sequence>
<gene>
    <name evidence="4" type="ORF">SAMN05660642_00031</name>
</gene>
<dbReference type="AlphaFoldDB" id="A0A1G9KI74"/>
<dbReference type="Gene3D" id="3.40.630.190">
    <property type="entry name" value="LCP protein"/>
    <property type="match status" value="1"/>
</dbReference>
<dbReference type="STRING" id="1137991.SAMN05660642_00031"/>
<dbReference type="InterPro" id="IPR050922">
    <property type="entry name" value="LytR/CpsA/Psr_CW_biosynth"/>
</dbReference>
<accession>A0A1G9KI74</accession>
<evidence type="ECO:0000313" key="5">
    <source>
        <dbReference type="Proteomes" id="UP000198680"/>
    </source>
</evidence>
<organism evidence="4 5">
    <name type="scientific">Geodermatophilus siccatus</name>
    <dbReference type="NCBI Taxonomy" id="1137991"/>
    <lineage>
        <taxon>Bacteria</taxon>
        <taxon>Bacillati</taxon>
        <taxon>Actinomycetota</taxon>
        <taxon>Actinomycetes</taxon>
        <taxon>Geodermatophilales</taxon>
        <taxon>Geodermatophilaceae</taxon>
        <taxon>Geodermatophilus</taxon>
    </lineage>
</organism>
<dbReference type="EMBL" id="FNHE01000001">
    <property type="protein sequence ID" value="SDL49227.1"/>
    <property type="molecule type" value="Genomic_DNA"/>
</dbReference>
<dbReference type="Proteomes" id="UP000198680">
    <property type="component" value="Unassembled WGS sequence"/>
</dbReference>
<dbReference type="PANTHER" id="PTHR33392:SF6">
    <property type="entry name" value="POLYISOPRENYL-TEICHOIC ACID--PEPTIDOGLYCAN TEICHOIC ACID TRANSFERASE TAGU"/>
    <property type="match status" value="1"/>
</dbReference>
<comment type="similarity">
    <text evidence="1">Belongs to the LytR/CpsA/Psr (LCP) family.</text>
</comment>